<sequence length="301" mass="33704">MSFNVMEAIVGLRSSQRILRTIARLFPGNLSSTNVRVRKLNPHLVFGAASFSWASQVFVCGGRLDLMWNIIGQCFHFAESSAKWISRASLLLPRFLSESTSLNNGTNTLISGGYTPQGFTRSSEVWDGTSWNWGELALPIPLYGHCLVELDPFRLLLSGGFTIDSKPSQQSWIYDRVGKIWKSLEPWPIVLNRVGTASKCIKMLDGKILLLGGGTTTALMFEPHTEQWFQMQPVPVECDAPLMVRYQKDVHLIGGCGDMRSIYRLDHSTNQWLDMGPVSEFRMNNLAGARVPQTFQHDSSC</sequence>
<accession>A0A553P1K0</accession>
<evidence type="ECO:0000313" key="4">
    <source>
        <dbReference type="Proteomes" id="UP000318571"/>
    </source>
</evidence>
<evidence type="ECO:0000256" key="2">
    <source>
        <dbReference type="ARBA" id="ARBA00022737"/>
    </source>
</evidence>
<dbReference type="PANTHER" id="PTHR45632:SF3">
    <property type="entry name" value="KELCH-LIKE PROTEIN 32"/>
    <property type="match status" value="1"/>
</dbReference>
<protein>
    <recommendedName>
        <fullName evidence="5">BACK domain-containing protein</fullName>
    </recommendedName>
</protein>
<dbReference type="Gene3D" id="2.120.10.80">
    <property type="entry name" value="Kelch-type beta propeller"/>
    <property type="match status" value="1"/>
</dbReference>
<dbReference type="Proteomes" id="UP000318571">
    <property type="component" value="Chromosome 7"/>
</dbReference>
<dbReference type="STRING" id="6832.A0A553P1K0"/>
<dbReference type="InterPro" id="IPR015915">
    <property type="entry name" value="Kelch-typ_b-propeller"/>
</dbReference>
<dbReference type="SUPFAM" id="SSF117281">
    <property type="entry name" value="Kelch motif"/>
    <property type="match status" value="1"/>
</dbReference>
<organism evidence="3 4">
    <name type="scientific">Tigriopus californicus</name>
    <name type="common">Marine copepod</name>
    <dbReference type="NCBI Taxonomy" id="6832"/>
    <lineage>
        <taxon>Eukaryota</taxon>
        <taxon>Metazoa</taxon>
        <taxon>Ecdysozoa</taxon>
        <taxon>Arthropoda</taxon>
        <taxon>Crustacea</taxon>
        <taxon>Multicrustacea</taxon>
        <taxon>Hexanauplia</taxon>
        <taxon>Copepoda</taxon>
        <taxon>Harpacticoida</taxon>
        <taxon>Harpacticidae</taxon>
        <taxon>Tigriopus</taxon>
    </lineage>
</organism>
<keyword evidence="1" id="KW-0880">Kelch repeat</keyword>
<dbReference type="EMBL" id="VCGU01000008">
    <property type="protein sequence ID" value="TRY71492.1"/>
    <property type="molecule type" value="Genomic_DNA"/>
</dbReference>
<keyword evidence="4" id="KW-1185">Reference proteome</keyword>
<evidence type="ECO:0000313" key="3">
    <source>
        <dbReference type="EMBL" id="TRY71492.1"/>
    </source>
</evidence>
<dbReference type="AlphaFoldDB" id="A0A553P1K0"/>
<name>A0A553P1K0_TIGCA</name>
<reference evidence="3 4" key="1">
    <citation type="journal article" date="2018" name="Nat. Ecol. Evol.">
        <title>Genomic signatures of mitonuclear coevolution across populations of Tigriopus californicus.</title>
        <authorList>
            <person name="Barreto F.S."/>
            <person name="Watson E.T."/>
            <person name="Lima T.G."/>
            <person name="Willett C.S."/>
            <person name="Edmands S."/>
            <person name="Li W."/>
            <person name="Burton R.S."/>
        </authorList>
    </citation>
    <scope>NUCLEOTIDE SEQUENCE [LARGE SCALE GENOMIC DNA]</scope>
    <source>
        <strain evidence="3 4">San Diego</strain>
    </source>
</reference>
<gene>
    <name evidence="3" type="ORF">TCAL_00245</name>
</gene>
<evidence type="ECO:0008006" key="5">
    <source>
        <dbReference type="Google" id="ProtNLM"/>
    </source>
</evidence>
<evidence type="ECO:0000256" key="1">
    <source>
        <dbReference type="ARBA" id="ARBA00022441"/>
    </source>
</evidence>
<dbReference type="PANTHER" id="PTHR45632">
    <property type="entry name" value="LD33804P"/>
    <property type="match status" value="1"/>
</dbReference>
<keyword evidence="2" id="KW-0677">Repeat</keyword>
<proteinExistence type="predicted"/>
<comment type="caution">
    <text evidence="3">The sequence shown here is derived from an EMBL/GenBank/DDBJ whole genome shotgun (WGS) entry which is preliminary data.</text>
</comment>